<sequence length="196" mass="21089">MTRHTSTRRAFLAAGATTAAVSLAGCLGGDDGDDEPTGPKPDPIDLSGGKVDDQGGMIIGEHFGPNGQIFYVDNSPEGHDNPAWFHTLSVGLFPYYLAHEREGWTARAIYVTDYSTVDYELATRDGQTYISTHTAADTFGDAESMSYVADSGVHGGMGKELIPFSDETDAASFVETQGGRRLAFDDVDSEFLQSYR</sequence>
<dbReference type="OrthoDB" id="162738at2157"/>
<dbReference type="InterPro" id="IPR008719">
    <property type="entry name" value="N2O_reductase_NosL"/>
</dbReference>
<dbReference type="RefSeq" id="WP_159527762.1">
    <property type="nucleotide sequence ID" value="NZ_WUUU01000278.1"/>
</dbReference>
<name>A0A6B0STR6_9EURY</name>
<organism evidence="2 3">
    <name type="scientific">Halobacterium bonnevillei</name>
    <dbReference type="NCBI Taxonomy" id="2692200"/>
    <lineage>
        <taxon>Archaea</taxon>
        <taxon>Methanobacteriati</taxon>
        <taxon>Methanobacteriota</taxon>
        <taxon>Stenosarchaea group</taxon>
        <taxon>Halobacteria</taxon>
        <taxon>Halobacteriales</taxon>
        <taxon>Halobacteriaceae</taxon>
        <taxon>Halobacterium</taxon>
    </lineage>
</organism>
<dbReference type="SUPFAM" id="SSF160387">
    <property type="entry name" value="NosL/MerB-like"/>
    <property type="match status" value="1"/>
</dbReference>
<dbReference type="Pfam" id="PF05573">
    <property type="entry name" value="NosL"/>
    <property type="match status" value="1"/>
</dbReference>
<comment type="caution">
    <text evidence="2">The sequence shown here is derived from an EMBL/GenBank/DDBJ whole genome shotgun (WGS) entry which is preliminary data.</text>
</comment>
<dbReference type="Proteomes" id="UP000471521">
    <property type="component" value="Unassembled WGS sequence"/>
</dbReference>
<protein>
    <submittedName>
        <fullName evidence="2">Nitrous oxide reductase accessory protein NosL</fullName>
    </submittedName>
</protein>
<dbReference type="PANTHER" id="PTHR41247:SF1">
    <property type="entry name" value="HTH-TYPE TRANSCRIPTIONAL REPRESSOR YCNK"/>
    <property type="match status" value="1"/>
</dbReference>
<proteinExistence type="predicted"/>
<keyword evidence="3" id="KW-1185">Reference proteome</keyword>
<feature type="region of interest" description="Disordered" evidence="1">
    <location>
        <begin position="27"/>
        <end position="48"/>
    </location>
</feature>
<reference evidence="2 3" key="1">
    <citation type="submission" date="2019-12" db="EMBL/GenBank/DDBJ databases">
        <title>Isolation and characterization of three novel carbon monoxide-oxidizing members of Halobacteria from salione crusts and soils.</title>
        <authorList>
            <person name="Myers M.R."/>
            <person name="King G.M."/>
        </authorList>
    </citation>
    <scope>NUCLEOTIDE SEQUENCE [LARGE SCALE GENOMIC DNA]</scope>
    <source>
        <strain evidence="2 3">PCN9</strain>
    </source>
</reference>
<evidence type="ECO:0000256" key="1">
    <source>
        <dbReference type="SAM" id="MobiDB-lite"/>
    </source>
</evidence>
<dbReference type="Gene3D" id="3.30.70.2050">
    <property type="match status" value="1"/>
</dbReference>
<accession>A0A6B0STR6</accession>
<gene>
    <name evidence="2" type="ORF">GRX66_18265</name>
</gene>
<dbReference type="EMBL" id="WUUU01000278">
    <property type="protein sequence ID" value="MXR22432.1"/>
    <property type="molecule type" value="Genomic_DNA"/>
</dbReference>
<dbReference type="AlphaFoldDB" id="A0A6B0STR6"/>
<dbReference type="PANTHER" id="PTHR41247">
    <property type="entry name" value="HTH-TYPE TRANSCRIPTIONAL REPRESSOR YCNK"/>
    <property type="match status" value="1"/>
</dbReference>
<evidence type="ECO:0000313" key="2">
    <source>
        <dbReference type="EMBL" id="MXR22432.1"/>
    </source>
</evidence>
<evidence type="ECO:0000313" key="3">
    <source>
        <dbReference type="Proteomes" id="UP000471521"/>
    </source>
</evidence>